<accession>A0A814QD38</accession>
<dbReference type="EMBL" id="CAJOBE010007766">
    <property type="protein sequence ID" value="CAF4045358.1"/>
    <property type="molecule type" value="Genomic_DNA"/>
</dbReference>
<comment type="caution">
    <text evidence="1">The sequence shown here is derived from an EMBL/GenBank/DDBJ whole genome shotgun (WGS) entry which is preliminary data.</text>
</comment>
<organism evidence="1 3">
    <name type="scientific">Rotaria sordida</name>
    <dbReference type="NCBI Taxonomy" id="392033"/>
    <lineage>
        <taxon>Eukaryota</taxon>
        <taxon>Metazoa</taxon>
        <taxon>Spiralia</taxon>
        <taxon>Gnathifera</taxon>
        <taxon>Rotifera</taxon>
        <taxon>Eurotatoria</taxon>
        <taxon>Bdelloidea</taxon>
        <taxon>Philodinida</taxon>
        <taxon>Philodinidae</taxon>
        <taxon>Rotaria</taxon>
    </lineage>
</organism>
<reference evidence="1" key="1">
    <citation type="submission" date="2021-02" db="EMBL/GenBank/DDBJ databases">
        <authorList>
            <person name="Nowell W R."/>
        </authorList>
    </citation>
    <scope>NUCLEOTIDE SEQUENCE</scope>
</reference>
<dbReference type="AlphaFoldDB" id="A0A814QD38"/>
<evidence type="ECO:0000313" key="3">
    <source>
        <dbReference type="Proteomes" id="UP000663889"/>
    </source>
</evidence>
<protein>
    <submittedName>
        <fullName evidence="1">Uncharacterized protein</fullName>
    </submittedName>
</protein>
<evidence type="ECO:0000313" key="2">
    <source>
        <dbReference type="EMBL" id="CAF4045358.1"/>
    </source>
</evidence>
<gene>
    <name evidence="2" type="ORF">FNK824_LOCUS28415</name>
    <name evidence="1" type="ORF">SEV965_LOCUS16728</name>
</gene>
<proteinExistence type="predicted"/>
<dbReference type="Proteomes" id="UP000663889">
    <property type="component" value="Unassembled WGS sequence"/>
</dbReference>
<sequence>MYNDLIYLLRTTSPTINGSHIKKLCLYCNGADGAIRLIDLNYVIVTFPLLEHLTIEVTSNNLIQRNQTEIIEELITSFEQLRSFRILCQRGTLQLAQTLMKDDQSRLKWLAHINAIGSHLAVQPKSLALWKSDTQMTYF</sequence>
<name>A0A814QD38_9BILA</name>
<dbReference type="EMBL" id="CAJNOU010000929">
    <property type="protein sequence ID" value="CAF1117643.1"/>
    <property type="molecule type" value="Genomic_DNA"/>
</dbReference>
<evidence type="ECO:0000313" key="1">
    <source>
        <dbReference type="EMBL" id="CAF1117643.1"/>
    </source>
</evidence>
<dbReference type="Proteomes" id="UP000663874">
    <property type="component" value="Unassembled WGS sequence"/>
</dbReference>